<dbReference type="JaponicusDB" id="SJAG_05188"/>
<name>B6JVT1_SCHJY</name>
<organism evidence="2 3">
    <name type="scientific">Schizosaccharomyces japonicus (strain yFS275 / FY16936)</name>
    <name type="common">Fission yeast</name>
    <dbReference type="NCBI Taxonomy" id="402676"/>
    <lineage>
        <taxon>Eukaryota</taxon>
        <taxon>Fungi</taxon>
        <taxon>Dikarya</taxon>
        <taxon>Ascomycota</taxon>
        <taxon>Taphrinomycotina</taxon>
        <taxon>Schizosaccharomycetes</taxon>
        <taxon>Schizosaccharomycetales</taxon>
        <taxon>Schizosaccharomycetaceae</taxon>
        <taxon>Schizosaccharomyces</taxon>
    </lineage>
</organism>
<feature type="transmembrane region" description="Helical" evidence="1">
    <location>
        <begin position="47"/>
        <end position="75"/>
    </location>
</feature>
<dbReference type="RefSeq" id="XP_002171775.1">
    <property type="nucleotide sequence ID" value="XM_002171739.1"/>
</dbReference>
<keyword evidence="1" id="KW-1133">Transmembrane helix</keyword>
<accession>B6JVT1</accession>
<dbReference type="Proteomes" id="UP000001744">
    <property type="component" value="Unassembled WGS sequence"/>
</dbReference>
<evidence type="ECO:0000313" key="3">
    <source>
        <dbReference type="Proteomes" id="UP000001744"/>
    </source>
</evidence>
<sequence>MLKTLDYVFGTCQFVLLGSAYGIARMLGRRPSFFMSNVPFYLRMNPAVTSLKVFALATLFTTSLFGSIGCTILAACRTPSLREFNARFQKNITSKEQEEQARITLNQWARELSSGCIEDSYDKNTDE</sequence>
<evidence type="ECO:0000313" key="2">
    <source>
        <dbReference type="EMBL" id="EEB05482.1"/>
    </source>
</evidence>
<dbReference type="VEuPathDB" id="FungiDB:SJAG_05188"/>
<keyword evidence="1" id="KW-0472">Membrane</keyword>
<dbReference type="AlphaFoldDB" id="B6JVT1"/>
<evidence type="ECO:0000256" key="1">
    <source>
        <dbReference type="SAM" id="Phobius"/>
    </source>
</evidence>
<dbReference type="HOGENOM" id="CLU_1971788_0_0_1"/>
<keyword evidence="3" id="KW-1185">Reference proteome</keyword>
<dbReference type="GeneID" id="7047994"/>
<gene>
    <name evidence="2" type="ORF">SJAG_05188</name>
</gene>
<feature type="transmembrane region" description="Helical" evidence="1">
    <location>
        <begin position="7"/>
        <end position="27"/>
    </location>
</feature>
<keyword evidence="1" id="KW-0812">Transmembrane</keyword>
<proteinExistence type="predicted"/>
<dbReference type="EMBL" id="KE651166">
    <property type="protein sequence ID" value="EEB05482.1"/>
    <property type="molecule type" value="Genomic_DNA"/>
</dbReference>
<reference evidence="2 3" key="1">
    <citation type="journal article" date="2011" name="Science">
        <title>Comparative functional genomics of the fission yeasts.</title>
        <authorList>
            <person name="Rhind N."/>
            <person name="Chen Z."/>
            <person name="Yassour M."/>
            <person name="Thompson D.A."/>
            <person name="Haas B.J."/>
            <person name="Habib N."/>
            <person name="Wapinski I."/>
            <person name="Roy S."/>
            <person name="Lin M.F."/>
            <person name="Heiman D.I."/>
            <person name="Young S.K."/>
            <person name="Furuya K."/>
            <person name="Guo Y."/>
            <person name="Pidoux A."/>
            <person name="Chen H.M."/>
            <person name="Robbertse B."/>
            <person name="Goldberg J.M."/>
            <person name="Aoki K."/>
            <person name="Bayne E.H."/>
            <person name="Berlin A.M."/>
            <person name="Desjardins C.A."/>
            <person name="Dobbs E."/>
            <person name="Dukaj L."/>
            <person name="Fan L."/>
            <person name="FitzGerald M.G."/>
            <person name="French C."/>
            <person name="Gujja S."/>
            <person name="Hansen K."/>
            <person name="Keifenheim D."/>
            <person name="Levin J.Z."/>
            <person name="Mosher R.A."/>
            <person name="Mueller C.A."/>
            <person name="Pfiffner J."/>
            <person name="Priest M."/>
            <person name="Russ C."/>
            <person name="Smialowska A."/>
            <person name="Swoboda P."/>
            <person name="Sykes S.M."/>
            <person name="Vaughn M."/>
            <person name="Vengrova S."/>
            <person name="Yoder R."/>
            <person name="Zeng Q."/>
            <person name="Allshire R."/>
            <person name="Baulcombe D."/>
            <person name="Birren B.W."/>
            <person name="Brown W."/>
            <person name="Ekwall K."/>
            <person name="Kellis M."/>
            <person name="Leatherwood J."/>
            <person name="Levin H."/>
            <person name="Margalit H."/>
            <person name="Martienssen R."/>
            <person name="Nieduszynski C.A."/>
            <person name="Spatafora J.W."/>
            <person name="Friedman N."/>
            <person name="Dalgaard J.Z."/>
            <person name="Baumann P."/>
            <person name="Niki H."/>
            <person name="Regev A."/>
            <person name="Nusbaum C."/>
        </authorList>
    </citation>
    <scope>NUCLEOTIDE SEQUENCE [LARGE SCALE GENOMIC DNA]</scope>
    <source>
        <strain evidence="3">yFS275 / FY16936</strain>
    </source>
</reference>
<protein>
    <submittedName>
        <fullName evidence="2">Uncharacterized protein</fullName>
    </submittedName>
</protein>